<reference evidence="3" key="1">
    <citation type="submission" date="2020-10" db="EMBL/GenBank/DDBJ databases">
        <authorList>
            <person name="Gilroy R."/>
        </authorList>
    </citation>
    <scope>NUCLEOTIDE SEQUENCE</scope>
    <source>
        <strain evidence="3">CHK176-22527</strain>
    </source>
</reference>
<dbReference type="InterPro" id="IPR035965">
    <property type="entry name" value="PAS-like_dom_sf"/>
</dbReference>
<accession>A0A9D1HBU1</accession>
<protein>
    <submittedName>
        <fullName evidence="3">PAS domain S-box protein</fullName>
    </submittedName>
</protein>
<evidence type="ECO:0000256" key="1">
    <source>
        <dbReference type="SAM" id="Phobius"/>
    </source>
</evidence>
<reference evidence="3" key="2">
    <citation type="journal article" date="2021" name="PeerJ">
        <title>Extensive microbial diversity within the chicken gut microbiome revealed by metagenomics and culture.</title>
        <authorList>
            <person name="Gilroy R."/>
            <person name="Ravi A."/>
            <person name="Getino M."/>
            <person name="Pursley I."/>
            <person name="Horton D.L."/>
            <person name="Alikhan N.F."/>
            <person name="Baker D."/>
            <person name="Gharbi K."/>
            <person name="Hall N."/>
            <person name="Watson M."/>
            <person name="Adriaenssens E.M."/>
            <person name="Foster-Nyarko E."/>
            <person name="Jarju S."/>
            <person name="Secka A."/>
            <person name="Antonio M."/>
            <person name="Oren A."/>
            <person name="Chaudhuri R.R."/>
            <person name="La Ragione R."/>
            <person name="Hildebrand F."/>
            <person name="Pallen M.J."/>
        </authorList>
    </citation>
    <scope>NUCLEOTIDE SEQUENCE</scope>
    <source>
        <strain evidence="3">CHK176-22527</strain>
    </source>
</reference>
<keyword evidence="1" id="KW-1133">Transmembrane helix</keyword>
<keyword evidence="1" id="KW-0812">Transmembrane</keyword>
<comment type="caution">
    <text evidence="3">The sequence shown here is derived from an EMBL/GenBank/DDBJ whole genome shotgun (WGS) entry which is preliminary data.</text>
</comment>
<organism evidence="3 4">
    <name type="scientific">Candidatus Allocopromorpha excrementavium</name>
    <dbReference type="NCBI Taxonomy" id="2840741"/>
    <lineage>
        <taxon>Bacteria</taxon>
        <taxon>Bacillati</taxon>
        <taxon>Bacillota</taxon>
        <taxon>Clostridia</taxon>
        <taxon>Eubacteriales</taxon>
        <taxon>Eubacteriaceae</taxon>
        <taxon>Eubacteriaceae incertae sedis</taxon>
        <taxon>Candidatus Allocopromorpha</taxon>
    </lineage>
</organism>
<feature type="transmembrane region" description="Helical" evidence="1">
    <location>
        <begin position="151"/>
        <end position="171"/>
    </location>
</feature>
<gene>
    <name evidence="3" type="ORF">IAD12_02230</name>
</gene>
<dbReference type="PROSITE" id="PS50112">
    <property type="entry name" value="PAS"/>
    <property type="match status" value="1"/>
</dbReference>
<dbReference type="InterPro" id="IPR000014">
    <property type="entry name" value="PAS"/>
</dbReference>
<dbReference type="NCBIfam" id="TIGR00229">
    <property type="entry name" value="sensory_box"/>
    <property type="match status" value="1"/>
</dbReference>
<evidence type="ECO:0000313" key="4">
    <source>
        <dbReference type="Proteomes" id="UP000824159"/>
    </source>
</evidence>
<name>A0A9D1HBU1_9FIRM</name>
<feature type="transmembrane region" description="Helical" evidence="1">
    <location>
        <begin position="35"/>
        <end position="53"/>
    </location>
</feature>
<feature type="transmembrane region" description="Helical" evidence="1">
    <location>
        <begin position="65"/>
        <end position="83"/>
    </location>
</feature>
<evidence type="ECO:0000313" key="3">
    <source>
        <dbReference type="EMBL" id="HIT99053.1"/>
    </source>
</evidence>
<dbReference type="AlphaFoldDB" id="A0A9D1HBU1"/>
<sequence length="317" mass="36657">MNKYFYIWMTSCVCYALGIVMQVMGDTTDIFSVRYIGSEIFQLGALLCTLYACNIIENIPQNYFTLKYSVVLLGFFIVYVYYFPTGQDIYVIMLMFKIVVVIMLIYTIVVKWDFPMQIKAVSILIPGSMGIYISFYDFLVYGSSISHRTLIIMGTGIILMMMQNVNFAFLYRRQIRNEERMKGDYLANFAENSADIIFYYTIVPYPRFSFVSPSSKELLGYSPQDFYNNNKLHVEITLEEDRQLVEELLGDFDGESKDCIITVESRNGDIVNLQCLVNKEKSNGKTVAVEGVFRDVTERLAAEKKISENNRNRQLML</sequence>
<feature type="domain" description="PAS" evidence="2">
    <location>
        <begin position="182"/>
        <end position="249"/>
    </location>
</feature>
<evidence type="ECO:0000259" key="2">
    <source>
        <dbReference type="PROSITE" id="PS50112"/>
    </source>
</evidence>
<dbReference type="CDD" id="cd00130">
    <property type="entry name" value="PAS"/>
    <property type="match status" value="1"/>
</dbReference>
<dbReference type="Gene3D" id="3.30.450.20">
    <property type="entry name" value="PAS domain"/>
    <property type="match status" value="1"/>
</dbReference>
<dbReference type="SUPFAM" id="SSF55785">
    <property type="entry name" value="PYP-like sensor domain (PAS domain)"/>
    <property type="match status" value="1"/>
</dbReference>
<feature type="transmembrane region" description="Helical" evidence="1">
    <location>
        <begin position="89"/>
        <end position="109"/>
    </location>
</feature>
<dbReference type="Proteomes" id="UP000824159">
    <property type="component" value="Unassembled WGS sequence"/>
</dbReference>
<dbReference type="EMBL" id="DVLX01000026">
    <property type="protein sequence ID" value="HIT99053.1"/>
    <property type="molecule type" value="Genomic_DNA"/>
</dbReference>
<feature type="transmembrane region" description="Helical" evidence="1">
    <location>
        <begin position="121"/>
        <end position="139"/>
    </location>
</feature>
<keyword evidence="1" id="KW-0472">Membrane</keyword>
<proteinExistence type="predicted"/>